<evidence type="ECO:0000256" key="2">
    <source>
        <dbReference type="ARBA" id="ARBA00007118"/>
    </source>
</evidence>
<protein>
    <submittedName>
        <fullName evidence="8">NAD(P)H-dependent oxidoreductase</fullName>
    </submittedName>
</protein>
<dbReference type="CDD" id="cd02149">
    <property type="entry name" value="NfsB-like"/>
    <property type="match status" value="1"/>
</dbReference>
<keyword evidence="5" id="KW-0521">NADP</keyword>
<organism evidence="8 9">
    <name type="scientific">Pedobacter puniceum</name>
    <dbReference type="NCBI Taxonomy" id="2666136"/>
    <lineage>
        <taxon>Bacteria</taxon>
        <taxon>Pseudomonadati</taxon>
        <taxon>Bacteroidota</taxon>
        <taxon>Sphingobacteriia</taxon>
        <taxon>Sphingobacteriales</taxon>
        <taxon>Sphingobacteriaceae</taxon>
        <taxon>Pedobacter</taxon>
    </lineage>
</organism>
<comment type="similarity">
    <text evidence="2">Belongs to the nitroreductase family.</text>
</comment>
<comment type="cofactor">
    <cofactor evidence="1">
        <name>FMN</name>
        <dbReference type="ChEBI" id="CHEBI:58210"/>
    </cofactor>
</comment>
<comment type="caution">
    <text evidence="8">The sequence shown here is derived from an EMBL/GenBank/DDBJ whole genome shotgun (WGS) entry which is preliminary data.</text>
</comment>
<evidence type="ECO:0000256" key="6">
    <source>
        <dbReference type="ARBA" id="ARBA00023002"/>
    </source>
</evidence>
<evidence type="ECO:0000256" key="3">
    <source>
        <dbReference type="ARBA" id="ARBA00022630"/>
    </source>
</evidence>
<gene>
    <name evidence="8" type="ORF">GJJ64_10895</name>
</gene>
<keyword evidence="4" id="KW-0288">FMN</keyword>
<keyword evidence="6" id="KW-0560">Oxidoreductase</keyword>
<reference evidence="8 9" key="1">
    <citation type="submission" date="2019-11" db="EMBL/GenBank/DDBJ databases">
        <authorList>
            <person name="Cheng Q."/>
            <person name="Yang Z."/>
        </authorList>
    </citation>
    <scope>NUCLEOTIDE SEQUENCE [LARGE SCALE GENOMIC DNA]</scope>
    <source>
        <strain evidence="8 9">HX-22-1</strain>
    </source>
</reference>
<dbReference type="Pfam" id="PF00881">
    <property type="entry name" value="Nitroreductase"/>
    <property type="match status" value="1"/>
</dbReference>
<dbReference type="Proteomes" id="UP000462931">
    <property type="component" value="Unassembled WGS sequence"/>
</dbReference>
<dbReference type="GO" id="GO:0016491">
    <property type="term" value="F:oxidoreductase activity"/>
    <property type="evidence" value="ECO:0007669"/>
    <property type="project" value="UniProtKB-KW"/>
</dbReference>
<keyword evidence="9" id="KW-1185">Reference proteome</keyword>
<dbReference type="InterPro" id="IPR033878">
    <property type="entry name" value="NfsB-like"/>
</dbReference>
<keyword evidence="3" id="KW-0285">Flavoprotein</keyword>
<evidence type="ECO:0000259" key="7">
    <source>
        <dbReference type="Pfam" id="PF00881"/>
    </source>
</evidence>
<dbReference type="InterPro" id="IPR029479">
    <property type="entry name" value="Nitroreductase"/>
</dbReference>
<dbReference type="AlphaFoldDB" id="A0A7K0FQX3"/>
<evidence type="ECO:0000313" key="9">
    <source>
        <dbReference type="Proteomes" id="UP000462931"/>
    </source>
</evidence>
<dbReference type="PANTHER" id="PTHR43673:SF2">
    <property type="entry name" value="NITROREDUCTASE"/>
    <property type="match status" value="1"/>
</dbReference>
<proteinExistence type="inferred from homology"/>
<accession>A0A7K0FQX3</accession>
<name>A0A7K0FQX3_9SPHI</name>
<evidence type="ECO:0000256" key="4">
    <source>
        <dbReference type="ARBA" id="ARBA00022643"/>
    </source>
</evidence>
<dbReference type="InterPro" id="IPR000415">
    <property type="entry name" value="Nitroreductase-like"/>
</dbReference>
<dbReference type="SUPFAM" id="SSF55469">
    <property type="entry name" value="FMN-dependent nitroreductase-like"/>
    <property type="match status" value="1"/>
</dbReference>
<sequence>MNAQNIIDKLNWRYATKAFDASRKLSAEQLDHLLSAVQLAPSSLGLQPYKVLVISNPEVREKLKAAAYNQTQITDASEIIVFATYKDFNLSHVDDFANNIAATRGITKADIQGYIDMMNGAVSSRDQQQLQIWNARQAYIGLGVLLETAALLDIDACPMEGFSVEQFDEILGLSALNLTSVVIAAVGYRSAEDGYQHYKKVRKSKEDLFIKI</sequence>
<dbReference type="PANTHER" id="PTHR43673">
    <property type="entry name" value="NAD(P)H NITROREDUCTASE YDGI-RELATED"/>
    <property type="match status" value="1"/>
</dbReference>
<dbReference type="EMBL" id="WKJI01000002">
    <property type="protein sequence ID" value="MRX47700.1"/>
    <property type="molecule type" value="Genomic_DNA"/>
</dbReference>
<dbReference type="RefSeq" id="WP_154287800.1">
    <property type="nucleotide sequence ID" value="NZ_WKJI01000002.1"/>
</dbReference>
<evidence type="ECO:0000256" key="1">
    <source>
        <dbReference type="ARBA" id="ARBA00001917"/>
    </source>
</evidence>
<dbReference type="Gene3D" id="3.40.109.10">
    <property type="entry name" value="NADH Oxidase"/>
    <property type="match status" value="1"/>
</dbReference>
<feature type="domain" description="Nitroreductase" evidence="7">
    <location>
        <begin position="11"/>
        <end position="188"/>
    </location>
</feature>
<evidence type="ECO:0000256" key="5">
    <source>
        <dbReference type="ARBA" id="ARBA00022857"/>
    </source>
</evidence>
<evidence type="ECO:0000313" key="8">
    <source>
        <dbReference type="EMBL" id="MRX47700.1"/>
    </source>
</evidence>